<dbReference type="Gene3D" id="1.20.1250.20">
    <property type="entry name" value="MFS general substrate transporter like domains"/>
    <property type="match status" value="1"/>
</dbReference>
<sequence>MFFATQMIFPIFSSYVPRWRCSSVNQTNSEPFARNCSAFQQCSDPNFVEYEHIYFQSAALEFNLICGSRRYLATLYAQIQFVGVLIGTVSFGSLSDCLGRRPLSIFILSFGIAMTIVSGLSPNWLLFTVSRFFVGLSNGGTIVVVNTFVMEMLLPEQRISVRAFFNWGNARLMLTGLCFLFPDWRTASFACATCSLPALILVTFVFPESTTWLHSKGKLDQMRTNEKRIAKIAGVTYEEVQHDPVGKKEGFCELMRDKEFLHRIGVLWVMWFTASASSYATDLNSSRIVGNLFLNQVLFSVFLALSKNMLVPFDAMNFSRRNLHQFAQTVVIICFLTLSTLALLNEHGVSILIVNLLGVVCIEYTWDACYLCAVESMPTEMRASAMGSCSMVARIGAVMAPALAFLNTIWAPSAYLTICGLGCISLFVSYNWLIETRGINLDNVKLHEASDLVPNENETDAENKKFLKNGNQAES</sequence>
<protein>
    <submittedName>
        <fullName evidence="8">Sugar transporter domain-containing protein</fullName>
    </submittedName>
</protein>
<feature type="transmembrane region" description="Helical" evidence="6">
    <location>
        <begin position="350"/>
        <end position="373"/>
    </location>
</feature>
<comment type="caution">
    <text evidence="8">The sequence shown here is derived from an EMBL/GenBank/DDBJ whole genome shotgun (WGS) entry which is preliminary data.</text>
</comment>
<feature type="transmembrane region" description="Helical" evidence="6">
    <location>
        <begin position="187"/>
        <end position="206"/>
    </location>
</feature>
<dbReference type="InterPro" id="IPR005828">
    <property type="entry name" value="MFS_sugar_transport-like"/>
</dbReference>
<feature type="region of interest" description="Disordered" evidence="5">
    <location>
        <begin position="455"/>
        <end position="475"/>
    </location>
</feature>
<keyword evidence="2 6" id="KW-0812">Transmembrane</keyword>
<dbReference type="PANTHER" id="PTHR24064">
    <property type="entry name" value="SOLUTE CARRIER FAMILY 22 MEMBER"/>
    <property type="match status" value="1"/>
</dbReference>
<feature type="transmembrane region" description="Helical" evidence="6">
    <location>
        <begin position="71"/>
        <end position="91"/>
    </location>
</feature>
<gene>
    <name evidence="8" type="ORF">DdX_17241</name>
</gene>
<dbReference type="AlphaFoldDB" id="A0AAD4QVZ8"/>
<keyword evidence="8" id="KW-0813">Transport</keyword>
<dbReference type="InterPro" id="IPR020846">
    <property type="entry name" value="MFS_dom"/>
</dbReference>
<feature type="transmembrane region" description="Helical" evidence="6">
    <location>
        <begin position="326"/>
        <end position="344"/>
    </location>
</feature>
<keyword evidence="9" id="KW-1185">Reference proteome</keyword>
<proteinExistence type="predicted"/>
<reference evidence="8" key="1">
    <citation type="submission" date="2022-01" db="EMBL/GenBank/DDBJ databases">
        <title>Genome Sequence Resource for Two Populations of Ditylenchus destructor, the Migratory Endoparasitic Phytonematode.</title>
        <authorList>
            <person name="Zhang H."/>
            <person name="Lin R."/>
            <person name="Xie B."/>
        </authorList>
    </citation>
    <scope>NUCLEOTIDE SEQUENCE</scope>
    <source>
        <strain evidence="8">BazhouSP</strain>
    </source>
</reference>
<evidence type="ECO:0000256" key="5">
    <source>
        <dbReference type="SAM" id="MobiDB-lite"/>
    </source>
</evidence>
<evidence type="ECO:0000256" key="3">
    <source>
        <dbReference type="ARBA" id="ARBA00022989"/>
    </source>
</evidence>
<feature type="transmembrane region" description="Helical" evidence="6">
    <location>
        <begin position="412"/>
        <end position="433"/>
    </location>
</feature>
<evidence type="ECO:0000256" key="2">
    <source>
        <dbReference type="ARBA" id="ARBA00022692"/>
    </source>
</evidence>
<evidence type="ECO:0000259" key="7">
    <source>
        <dbReference type="PROSITE" id="PS50850"/>
    </source>
</evidence>
<dbReference type="InterPro" id="IPR005829">
    <property type="entry name" value="Sugar_transporter_CS"/>
</dbReference>
<keyword evidence="8" id="KW-0762">Sugar transport</keyword>
<dbReference type="EMBL" id="JAKKPZ010000174">
    <property type="protein sequence ID" value="KAI1699590.1"/>
    <property type="molecule type" value="Genomic_DNA"/>
</dbReference>
<organism evidence="8 9">
    <name type="scientific">Ditylenchus destructor</name>
    <dbReference type="NCBI Taxonomy" id="166010"/>
    <lineage>
        <taxon>Eukaryota</taxon>
        <taxon>Metazoa</taxon>
        <taxon>Ecdysozoa</taxon>
        <taxon>Nematoda</taxon>
        <taxon>Chromadorea</taxon>
        <taxon>Rhabditida</taxon>
        <taxon>Tylenchina</taxon>
        <taxon>Tylenchomorpha</taxon>
        <taxon>Sphaerularioidea</taxon>
        <taxon>Anguinidae</taxon>
        <taxon>Anguininae</taxon>
        <taxon>Ditylenchus</taxon>
    </lineage>
</organism>
<feature type="transmembrane region" description="Helical" evidence="6">
    <location>
        <begin position="132"/>
        <end position="154"/>
    </location>
</feature>
<evidence type="ECO:0000313" key="8">
    <source>
        <dbReference type="EMBL" id="KAI1699590.1"/>
    </source>
</evidence>
<evidence type="ECO:0000256" key="6">
    <source>
        <dbReference type="SAM" id="Phobius"/>
    </source>
</evidence>
<dbReference type="PROSITE" id="PS00217">
    <property type="entry name" value="SUGAR_TRANSPORT_2"/>
    <property type="match status" value="1"/>
</dbReference>
<dbReference type="SUPFAM" id="SSF103473">
    <property type="entry name" value="MFS general substrate transporter"/>
    <property type="match status" value="1"/>
</dbReference>
<evidence type="ECO:0000313" key="9">
    <source>
        <dbReference type="Proteomes" id="UP001201812"/>
    </source>
</evidence>
<keyword evidence="3 6" id="KW-1133">Transmembrane helix</keyword>
<dbReference type="GO" id="GO:0022857">
    <property type="term" value="F:transmembrane transporter activity"/>
    <property type="evidence" value="ECO:0007669"/>
    <property type="project" value="InterPro"/>
</dbReference>
<evidence type="ECO:0000256" key="1">
    <source>
        <dbReference type="ARBA" id="ARBA00004141"/>
    </source>
</evidence>
<dbReference type="GO" id="GO:0016020">
    <property type="term" value="C:membrane"/>
    <property type="evidence" value="ECO:0007669"/>
    <property type="project" value="UniProtKB-SubCell"/>
</dbReference>
<dbReference type="Proteomes" id="UP001201812">
    <property type="component" value="Unassembled WGS sequence"/>
</dbReference>
<feature type="domain" description="Major facilitator superfamily (MFS) profile" evidence="7">
    <location>
        <begin position="1"/>
        <end position="437"/>
    </location>
</feature>
<dbReference type="Pfam" id="PF00083">
    <property type="entry name" value="Sugar_tr"/>
    <property type="match status" value="1"/>
</dbReference>
<dbReference type="InterPro" id="IPR036259">
    <property type="entry name" value="MFS_trans_sf"/>
</dbReference>
<feature type="transmembrane region" description="Helical" evidence="6">
    <location>
        <begin position="103"/>
        <end position="126"/>
    </location>
</feature>
<feature type="transmembrane region" description="Helical" evidence="6">
    <location>
        <begin position="286"/>
        <end position="305"/>
    </location>
</feature>
<name>A0AAD4QVZ8_9BILA</name>
<accession>A0AAD4QVZ8</accession>
<comment type="subcellular location">
    <subcellularLocation>
        <location evidence="1">Membrane</location>
        <topology evidence="1">Multi-pass membrane protein</topology>
    </subcellularLocation>
</comment>
<evidence type="ECO:0000256" key="4">
    <source>
        <dbReference type="ARBA" id="ARBA00023136"/>
    </source>
</evidence>
<dbReference type="PROSITE" id="PS50850">
    <property type="entry name" value="MFS"/>
    <property type="match status" value="1"/>
</dbReference>
<keyword evidence="4 6" id="KW-0472">Membrane</keyword>